<keyword evidence="3" id="KW-1185">Reference proteome</keyword>
<reference evidence="2 3" key="1">
    <citation type="submission" date="2024-04" db="EMBL/GenBank/DDBJ databases">
        <authorList>
            <person name="Rising A."/>
            <person name="Reimegard J."/>
            <person name="Sonavane S."/>
            <person name="Akerstrom W."/>
            <person name="Nylinder S."/>
            <person name="Hedman E."/>
            <person name="Kallberg Y."/>
        </authorList>
    </citation>
    <scope>NUCLEOTIDE SEQUENCE [LARGE SCALE GENOMIC DNA]</scope>
</reference>
<accession>A0AAV2BMN6</accession>
<evidence type="ECO:0008006" key="4">
    <source>
        <dbReference type="Google" id="ProtNLM"/>
    </source>
</evidence>
<organism evidence="2 3">
    <name type="scientific">Larinioides sclopetarius</name>
    <dbReference type="NCBI Taxonomy" id="280406"/>
    <lineage>
        <taxon>Eukaryota</taxon>
        <taxon>Metazoa</taxon>
        <taxon>Ecdysozoa</taxon>
        <taxon>Arthropoda</taxon>
        <taxon>Chelicerata</taxon>
        <taxon>Arachnida</taxon>
        <taxon>Araneae</taxon>
        <taxon>Araneomorphae</taxon>
        <taxon>Entelegynae</taxon>
        <taxon>Araneoidea</taxon>
        <taxon>Araneidae</taxon>
        <taxon>Larinioides</taxon>
    </lineage>
</organism>
<feature type="compositionally biased region" description="Basic and acidic residues" evidence="1">
    <location>
        <begin position="35"/>
        <end position="61"/>
    </location>
</feature>
<dbReference type="EMBL" id="CAXIEN010000406">
    <property type="protein sequence ID" value="CAL1296864.1"/>
    <property type="molecule type" value="Genomic_DNA"/>
</dbReference>
<evidence type="ECO:0000313" key="2">
    <source>
        <dbReference type="EMBL" id="CAL1296864.1"/>
    </source>
</evidence>
<evidence type="ECO:0000256" key="1">
    <source>
        <dbReference type="SAM" id="MobiDB-lite"/>
    </source>
</evidence>
<feature type="region of interest" description="Disordered" evidence="1">
    <location>
        <begin position="1"/>
        <end position="61"/>
    </location>
</feature>
<gene>
    <name evidence="2" type="ORF">LARSCL_LOCUS19980</name>
</gene>
<dbReference type="PANTHER" id="PTHR47326:SF1">
    <property type="entry name" value="HTH PSQ-TYPE DOMAIN-CONTAINING PROTEIN"/>
    <property type="match status" value="1"/>
</dbReference>
<dbReference type="PANTHER" id="PTHR47326">
    <property type="entry name" value="TRANSPOSABLE ELEMENT TC3 TRANSPOSASE-LIKE PROTEIN"/>
    <property type="match status" value="1"/>
</dbReference>
<protein>
    <recommendedName>
        <fullName evidence="4">Transposase</fullName>
    </recommendedName>
</protein>
<evidence type="ECO:0000313" key="3">
    <source>
        <dbReference type="Proteomes" id="UP001497382"/>
    </source>
</evidence>
<proteinExistence type="predicted"/>
<name>A0AAV2BMN6_9ARAC</name>
<comment type="caution">
    <text evidence="2">The sequence shown here is derived from an EMBL/GenBank/DDBJ whole genome shotgun (WGS) entry which is preliminary data.</text>
</comment>
<sequence>MSKAGDSGYTREPHLHSPFLTVSPGSAEEEYNSSHSRETGSVLDKERSGRPRRSDVTVQDIREAFARSPTQSISRSSRDLGVARSTAHNVLRKGLNFPPSNVQLLQVLNPGGLNCRFNFAIDMLERIDADFLRKIIFIDEATFHLSGTVNR</sequence>
<dbReference type="AlphaFoldDB" id="A0AAV2BMN6"/>
<dbReference type="Proteomes" id="UP001497382">
    <property type="component" value="Unassembled WGS sequence"/>
</dbReference>